<keyword evidence="1" id="KW-0472">Membrane</keyword>
<protein>
    <recommendedName>
        <fullName evidence="4">Cox cluster protein</fullName>
    </recommendedName>
</protein>
<evidence type="ECO:0000313" key="2">
    <source>
        <dbReference type="EMBL" id="RRJ28963.1"/>
    </source>
</evidence>
<evidence type="ECO:0008006" key="4">
    <source>
        <dbReference type="Google" id="ProtNLM"/>
    </source>
</evidence>
<keyword evidence="3" id="KW-1185">Reference proteome</keyword>
<feature type="transmembrane region" description="Helical" evidence="1">
    <location>
        <begin position="46"/>
        <end position="65"/>
    </location>
</feature>
<proteinExistence type="predicted"/>
<dbReference type="AlphaFoldDB" id="A0A3P3R8U6"/>
<evidence type="ECO:0000256" key="1">
    <source>
        <dbReference type="SAM" id="Phobius"/>
    </source>
</evidence>
<organism evidence="2 3">
    <name type="scientific">Halocatena pleomorpha</name>
    <dbReference type="NCBI Taxonomy" id="1785090"/>
    <lineage>
        <taxon>Archaea</taxon>
        <taxon>Methanobacteriati</taxon>
        <taxon>Methanobacteriota</taxon>
        <taxon>Stenosarchaea group</taxon>
        <taxon>Halobacteria</taxon>
        <taxon>Halobacteriales</taxon>
        <taxon>Natronomonadaceae</taxon>
        <taxon>Halocatena</taxon>
    </lineage>
</organism>
<keyword evidence="1" id="KW-1133">Transmembrane helix</keyword>
<name>A0A3P3R8U6_9EURY</name>
<dbReference type="RefSeq" id="WP_124956013.1">
    <property type="nucleotide sequence ID" value="NZ_RRCH01000031.1"/>
</dbReference>
<sequence>MSKYALEWQTILDITVNIIPLVILVFFFVLFAVYDPYLGNPFMLGISLFLLVVPFVLLAFVTYAAGRTLERDEKSAPSQP</sequence>
<evidence type="ECO:0000313" key="3">
    <source>
        <dbReference type="Proteomes" id="UP000282322"/>
    </source>
</evidence>
<dbReference type="Pfam" id="PF20389">
    <property type="entry name" value="DUF6684"/>
    <property type="match status" value="1"/>
</dbReference>
<dbReference type="EMBL" id="RRCH01000031">
    <property type="protein sequence ID" value="RRJ28963.1"/>
    <property type="molecule type" value="Genomic_DNA"/>
</dbReference>
<dbReference type="InterPro" id="IPR046506">
    <property type="entry name" value="DUF6684"/>
</dbReference>
<feature type="transmembrane region" description="Helical" evidence="1">
    <location>
        <begin position="12"/>
        <end position="34"/>
    </location>
</feature>
<keyword evidence="1" id="KW-0812">Transmembrane</keyword>
<accession>A0A3P3R8U6</accession>
<gene>
    <name evidence="2" type="ORF">EIK79_14725</name>
</gene>
<dbReference type="Proteomes" id="UP000282322">
    <property type="component" value="Unassembled WGS sequence"/>
</dbReference>
<comment type="caution">
    <text evidence="2">The sequence shown here is derived from an EMBL/GenBank/DDBJ whole genome shotgun (WGS) entry which is preliminary data.</text>
</comment>
<reference evidence="2 3" key="1">
    <citation type="submission" date="2018-11" db="EMBL/GenBank/DDBJ databases">
        <title>Taxonoimc description of Halomarina strain SPP-AMP-1.</title>
        <authorList>
            <person name="Pal Y."/>
            <person name="Srinivasana K."/>
            <person name="Verma A."/>
            <person name="Kumar P."/>
        </authorList>
    </citation>
    <scope>NUCLEOTIDE SEQUENCE [LARGE SCALE GENOMIC DNA]</scope>
    <source>
        <strain evidence="2 3">SPP-AMP-1</strain>
    </source>
</reference>